<reference evidence="5 6" key="1">
    <citation type="submission" date="2021-12" db="EMBL/GenBank/DDBJ databases">
        <title>Genome sequence of Kibdelosporangium philippinense ATCC 49844.</title>
        <authorList>
            <person name="Fedorov E.A."/>
            <person name="Omeragic M."/>
            <person name="Shalygina K.F."/>
            <person name="Maclea K.S."/>
        </authorList>
    </citation>
    <scope>NUCLEOTIDE SEQUENCE [LARGE SCALE GENOMIC DNA]</scope>
    <source>
        <strain evidence="5 6">ATCC 49844</strain>
    </source>
</reference>
<evidence type="ECO:0000313" key="6">
    <source>
        <dbReference type="Proteomes" id="UP001521150"/>
    </source>
</evidence>
<evidence type="ECO:0000313" key="5">
    <source>
        <dbReference type="EMBL" id="MCE7004371.1"/>
    </source>
</evidence>
<dbReference type="Proteomes" id="UP001521150">
    <property type="component" value="Unassembled WGS sequence"/>
</dbReference>
<dbReference type="Pfam" id="PF13407">
    <property type="entry name" value="Peripla_BP_4"/>
    <property type="match status" value="1"/>
</dbReference>
<dbReference type="PANTHER" id="PTHR46847:SF1">
    <property type="entry name" value="D-ALLOSE-BINDING PERIPLASMIC PROTEIN-RELATED"/>
    <property type="match status" value="1"/>
</dbReference>
<dbReference type="SUPFAM" id="SSF53822">
    <property type="entry name" value="Periplasmic binding protein-like I"/>
    <property type="match status" value="1"/>
</dbReference>
<comment type="subcellular location">
    <subcellularLocation>
        <location evidence="1">Cell envelope</location>
    </subcellularLocation>
</comment>
<keyword evidence="6" id="KW-1185">Reference proteome</keyword>
<comment type="caution">
    <text evidence="5">The sequence shown here is derived from an EMBL/GenBank/DDBJ whole genome shotgun (WGS) entry which is preliminary data.</text>
</comment>
<dbReference type="EMBL" id="JAJVCN010000001">
    <property type="protein sequence ID" value="MCE7004371.1"/>
    <property type="molecule type" value="Genomic_DNA"/>
</dbReference>
<sequence length="348" mass="36415">MIRWILAVALLAGCTATPKPQEASAPDGLRQATACDASPTQDEVLAFKAPKANRPYRISLMEVSLAGYYYQANVYGAQQAAKDAGVELTTVAGQGYASPALQVSQVDSVLARNPDAIILFPSDINGSVPVVDKAKAKGIPVVVMSTQLASTDTAASVIQDDYTLGKIGADQLAQAAPQGGEGIVIAGPANATWSLRRVAGFEDQLKAKYPNLKIVASPTQPVDPAQGLKDFTNAAQANPGIKWVYSVYYYQLLPESIPAQFKGIPFITTGYEPTAIKSLQNGSLTATTSVQNVKLGYITLARTVSVLNGEKPPVTTCLPAPALAKADIGSPTANADLYPEGFTVSASQ</sequence>
<dbReference type="Gene3D" id="3.40.50.2300">
    <property type="match status" value="2"/>
</dbReference>
<accession>A0ABS8Z927</accession>
<dbReference type="InterPro" id="IPR025997">
    <property type="entry name" value="SBP_2_dom"/>
</dbReference>
<evidence type="ECO:0000256" key="3">
    <source>
        <dbReference type="ARBA" id="ARBA00022729"/>
    </source>
</evidence>
<keyword evidence="3" id="KW-0732">Signal</keyword>
<evidence type="ECO:0000256" key="1">
    <source>
        <dbReference type="ARBA" id="ARBA00004196"/>
    </source>
</evidence>
<gene>
    <name evidence="5" type="ORF">LWC34_16220</name>
</gene>
<dbReference type="InterPro" id="IPR028082">
    <property type="entry name" value="Peripla_BP_I"/>
</dbReference>
<name>A0ABS8Z927_9PSEU</name>
<feature type="domain" description="Periplasmic binding protein" evidence="4">
    <location>
        <begin position="69"/>
        <end position="311"/>
    </location>
</feature>
<protein>
    <submittedName>
        <fullName evidence="5">Sugar ABC transporter substrate-binding protein</fullName>
    </submittedName>
</protein>
<dbReference type="PANTHER" id="PTHR46847">
    <property type="entry name" value="D-ALLOSE-BINDING PERIPLASMIC PROTEIN-RELATED"/>
    <property type="match status" value="1"/>
</dbReference>
<evidence type="ECO:0000256" key="2">
    <source>
        <dbReference type="ARBA" id="ARBA00007639"/>
    </source>
</evidence>
<evidence type="ECO:0000259" key="4">
    <source>
        <dbReference type="Pfam" id="PF13407"/>
    </source>
</evidence>
<organism evidence="5 6">
    <name type="scientific">Kibdelosporangium philippinense</name>
    <dbReference type="NCBI Taxonomy" id="211113"/>
    <lineage>
        <taxon>Bacteria</taxon>
        <taxon>Bacillati</taxon>
        <taxon>Actinomycetota</taxon>
        <taxon>Actinomycetes</taxon>
        <taxon>Pseudonocardiales</taxon>
        <taxon>Pseudonocardiaceae</taxon>
        <taxon>Kibdelosporangium</taxon>
    </lineage>
</organism>
<comment type="similarity">
    <text evidence="2">Belongs to the bacterial solute-binding protein 2 family.</text>
</comment>
<proteinExistence type="inferred from homology"/>
<dbReference type="RefSeq" id="WP_233725890.1">
    <property type="nucleotide sequence ID" value="NZ_JAJVCN010000001.1"/>
</dbReference>
<dbReference type="CDD" id="cd01536">
    <property type="entry name" value="PBP1_ABC_sugar_binding-like"/>
    <property type="match status" value="1"/>
</dbReference>